<dbReference type="InterPro" id="IPR017896">
    <property type="entry name" value="4Fe4S_Fe-S-bd"/>
</dbReference>
<dbReference type="Gene3D" id="3.30.70.3340">
    <property type="match status" value="1"/>
</dbReference>
<dbReference type="PROSITE" id="PS00198">
    <property type="entry name" value="4FE4S_FER_1"/>
    <property type="match status" value="1"/>
</dbReference>
<keyword evidence="2" id="KW-0479">Metal-binding</keyword>
<keyword evidence="3" id="KW-0408">Iron</keyword>
<dbReference type="GO" id="GO:0050311">
    <property type="term" value="F:sulfite reductase (ferredoxin) activity"/>
    <property type="evidence" value="ECO:0007669"/>
    <property type="project" value="TreeGrafter"/>
</dbReference>
<dbReference type="Gene3D" id="3.30.70.20">
    <property type="match status" value="1"/>
</dbReference>
<name>A0A9D1TIF6_9FIRM</name>
<dbReference type="Proteomes" id="UP000886808">
    <property type="component" value="Unassembled WGS sequence"/>
</dbReference>
<evidence type="ECO:0000313" key="6">
    <source>
        <dbReference type="EMBL" id="HIV62311.1"/>
    </source>
</evidence>
<dbReference type="EMBL" id="DXIE01000033">
    <property type="protein sequence ID" value="HIV62311.1"/>
    <property type="molecule type" value="Genomic_DNA"/>
</dbReference>
<accession>A0A9D1TIF6</accession>
<dbReference type="InterPro" id="IPR005117">
    <property type="entry name" value="NiRdtase/SiRdtase_haem-b_fer"/>
</dbReference>
<feature type="domain" description="4Fe-4S ferredoxin-type" evidence="5">
    <location>
        <begin position="191"/>
        <end position="220"/>
    </location>
</feature>
<dbReference type="Pfam" id="PF03460">
    <property type="entry name" value="NIR_SIR_ferr"/>
    <property type="match status" value="1"/>
</dbReference>
<evidence type="ECO:0000256" key="4">
    <source>
        <dbReference type="ARBA" id="ARBA00023014"/>
    </source>
</evidence>
<dbReference type="Gene3D" id="3.30.413.10">
    <property type="entry name" value="Sulfite Reductase Hemoprotein, domain 1"/>
    <property type="match status" value="1"/>
</dbReference>
<reference evidence="6" key="2">
    <citation type="submission" date="2021-04" db="EMBL/GenBank/DDBJ databases">
        <authorList>
            <person name="Gilroy R."/>
        </authorList>
    </citation>
    <scope>NUCLEOTIDE SEQUENCE</scope>
    <source>
        <strain evidence="6">CHK193-4272</strain>
    </source>
</reference>
<dbReference type="SUPFAM" id="SSF55124">
    <property type="entry name" value="Nitrite/Sulfite reductase N-terminal domain-like"/>
    <property type="match status" value="1"/>
</dbReference>
<dbReference type="GO" id="GO:0000103">
    <property type="term" value="P:sulfate assimilation"/>
    <property type="evidence" value="ECO:0007669"/>
    <property type="project" value="TreeGrafter"/>
</dbReference>
<keyword evidence="4" id="KW-0411">Iron-sulfur</keyword>
<dbReference type="PANTHER" id="PTHR11493">
    <property type="entry name" value="SULFITE REDUCTASE [NADPH] SUBUNIT BETA-RELATED"/>
    <property type="match status" value="1"/>
</dbReference>
<dbReference type="GO" id="GO:0046872">
    <property type="term" value="F:metal ion binding"/>
    <property type="evidence" value="ECO:0007669"/>
    <property type="project" value="UniProtKB-KW"/>
</dbReference>
<evidence type="ECO:0000313" key="7">
    <source>
        <dbReference type="Proteomes" id="UP000886808"/>
    </source>
</evidence>
<feature type="domain" description="4Fe-4S ferredoxin-type" evidence="5">
    <location>
        <begin position="162"/>
        <end position="190"/>
    </location>
</feature>
<dbReference type="Pfam" id="PF01077">
    <property type="entry name" value="NIR_SIR"/>
    <property type="match status" value="1"/>
</dbReference>
<proteinExistence type="predicted"/>
<dbReference type="InterPro" id="IPR045169">
    <property type="entry name" value="NO2/SO3_Rdtase_4Fe4S_prot"/>
</dbReference>
<dbReference type="InterPro" id="IPR006067">
    <property type="entry name" value="NO2/SO3_Rdtase_4Fe4S_dom"/>
</dbReference>
<dbReference type="AlphaFoldDB" id="A0A9D1TIF6"/>
<organism evidence="6 7">
    <name type="scientific">Candidatus Butyricicoccus avistercoris</name>
    <dbReference type="NCBI Taxonomy" id="2838518"/>
    <lineage>
        <taxon>Bacteria</taxon>
        <taxon>Bacillati</taxon>
        <taxon>Bacillota</taxon>
        <taxon>Clostridia</taxon>
        <taxon>Eubacteriales</taxon>
        <taxon>Butyricicoccaceae</taxon>
        <taxon>Butyricicoccus</taxon>
    </lineage>
</organism>
<gene>
    <name evidence="6" type="ORF">H9746_05680</name>
</gene>
<evidence type="ECO:0000256" key="3">
    <source>
        <dbReference type="ARBA" id="ARBA00023004"/>
    </source>
</evidence>
<evidence type="ECO:0000256" key="2">
    <source>
        <dbReference type="ARBA" id="ARBA00022723"/>
    </source>
</evidence>
<comment type="caution">
    <text evidence="6">The sequence shown here is derived from an EMBL/GenBank/DDBJ whole genome shotgun (WGS) entry which is preliminary data.</text>
</comment>
<dbReference type="PANTHER" id="PTHR11493:SF54">
    <property type="entry name" value="ANAEROBIC SULFITE REDUCTASE SUBUNIT C"/>
    <property type="match status" value="1"/>
</dbReference>
<evidence type="ECO:0000259" key="5">
    <source>
        <dbReference type="PROSITE" id="PS51379"/>
    </source>
</evidence>
<evidence type="ECO:0000256" key="1">
    <source>
        <dbReference type="ARBA" id="ARBA00022485"/>
    </source>
</evidence>
<dbReference type="PROSITE" id="PS51379">
    <property type="entry name" value="4FE4S_FER_2"/>
    <property type="match status" value="2"/>
</dbReference>
<dbReference type="SUPFAM" id="SSF56014">
    <property type="entry name" value="Nitrite and sulphite reductase 4Fe-4S domain-like"/>
    <property type="match status" value="1"/>
</dbReference>
<reference evidence="6" key="1">
    <citation type="journal article" date="2021" name="PeerJ">
        <title>Extensive microbial diversity within the chicken gut microbiome revealed by metagenomics and culture.</title>
        <authorList>
            <person name="Gilroy R."/>
            <person name="Ravi A."/>
            <person name="Getino M."/>
            <person name="Pursley I."/>
            <person name="Horton D.L."/>
            <person name="Alikhan N.F."/>
            <person name="Baker D."/>
            <person name="Gharbi K."/>
            <person name="Hall N."/>
            <person name="Watson M."/>
            <person name="Adriaenssens E.M."/>
            <person name="Foster-Nyarko E."/>
            <person name="Jarju S."/>
            <person name="Secka A."/>
            <person name="Antonio M."/>
            <person name="Oren A."/>
            <person name="Chaudhuri R.R."/>
            <person name="La Ragione R."/>
            <person name="Hildebrand F."/>
            <person name="Pallen M.J."/>
        </authorList>
    </citation>
    <scope>NUCLEOTIDE SEQUENCE</scope>
    <source>
        <strain evidence="6">CHK193-4272</strain>
    </source>
</reference>
<protein>
    <submittedName>
        <fullName evidence="6">4Fe-4S binding protein</fullName>
    </submittedName>
</protein>
<keyword evidence="1" id="KW-0004">4Fe-4S</keyword>
<dbReference type="GO" id="GO:0051539">
    <property type="term" value="F:4 iron, 4 sulfur cluster binding"/>
    <property type="evidence" value="ECO:0007669"/>
    <property type="project" value="UniProtKB-KW"/>
</dbReference>
<sequence>MALSKQDIMRVKLMGFLHNRDTDMFSCRVITGNGTLTAKQLQAVGQIAEKYGNGTCAFTTRMTVEFAGVPYDKIDEVVAELAKFDLTTGGTGAKVRPVTACKGTTCVFGFYDTQALGQKVHDRFYVGMGNVRLPHKFKIAVGGCPNNCIKPDLNDFGIVGQHPPKLHEELCKGCKLCEKFCRMGCMKVVDKKMQRDTSVCNNCGYCVGKCPFKAIYSEEIAYKLYIGGRWGRVIRHGTALPGLYTEEQALDMIEKAMLLFKDQGVKGERFAAMIDRIGEDKAIDMLLNGDLMERREEILAKEIV</sequence>
<dbReference type="InterPro" id="IPR045854">
    <property type="entry name" value="NO2/SO3_Rdtase_4Fe4S_sf"/>
</dbReference>
<dbReference type="SUPFAM" id="SSF54862">
    <property type="entry name" value="4Fe-4S ferredoxins"/>
    <property type="match status" value="1"/>
</dbReference>
<dbReference type="Pfam" id="PF00037">
    <property type="entry name" value="Fer4"/>
    <property type="match status" value="1"/>
</dbReference>
<dbReference type="InterPro" id="IPR036136">
    <property type="entry name" value="Nit/Sulf_reduc_fer-like_dom_sf"/>
</dbReference>
<dbReference type="InterPro" id="IPR017900">
    <property type="entry name" value="4Fe4S_Fe_S_CS"/>
</dbReference>
<dbReference type="GO" id="GO:0020037">
    <property type="term" value="F:heme binding"/>
    <property type="evidence" value="ECO:0007669"/>
    <property type="project" value="InterPro"/>
</dbReference>
<dbReference type="GO" id="GO:0016002">
    <property type="term" value="F:sulfite reductase activity"/>
    <property type="evidence" value="ECO:0007669"/>
    <property type="project" value="TreeGrafter"/>
</dbReference>
<dbReference type="GO" id="GO:0009337">
    <property type="term" value="C:sulfite reductase complex (NADPH)"/>
    <property type="evidence" value="ECO:0007669"/>
    <property type="project" value="TreeGrafter"/>
</dbReference>